<keyword evidence="3" id="KW-0547">Nucleotide-binding</keyword>
<evidence type="ECO:0000256" key="1">
    <source>
        <dbReference type="ARBA" id="ARBA00012513"/>
    </source>
</evidence>
<feature type="region of interest" description="Disordered" evidence="6">
    <location>
        <begin position="330"/>
        <end position="381"/>
    </location>
</feature>
<evidence type="ECO:0000256" key="6">
    <source>
        <dbReference type="SAM" id="MobiDB-lite"/>
    </source>
</evidence>
<evidence type="ECO:0000256" key="4">
    <source>
        <dbReference type="ARBA" id="ARBA00022777"/>
    </source>
</evidence>
<dbReference type="Gene3D" id="1.10.510.10">
    <property type="entry name" value="Transferase(Phosphotransferase) domain 1"/>
    <property type="match status" value="1"/>
</dbReference>
<dbReference type="SUPFAM" id="SSF56112">
    <property type="entry name" value="Protein kinase-like (PK-like)"/>
    <property type="match status" value="1"/>
</dbReference>
<dbReference type="Pfam" id="PF00069">
    <property type="entry name" value="Pkinase"/>
    <property type="match status" value="1"/>
</dbReference>
<keyword evidence="7" id="KW-1133">Transmembrane helix</keyword>
<reference evidence="9 10" key="1">
    <citation type="submission" date="2021-02" db="EMBL/GenBank/DDBJ databases">
        <title>Actinophytocola xerophila sp. nov., isolated from soil of cotton cropping field.</title>
        <authorList>
            <person name="Huang R."/>
            <person name="Chen X."/>
            <person name="Ge X."/>
            <person name="Liu W."/>
        </authorList>
    </citation>
    <scope>NUCLEOTIDE SEQUENCE [LARGE SCALE GENOMIC DNA]</scope>
    <source>
        <strain evidence="9 10">S1-96</strain>
    </source>
</reference>
<dbReference type="InterPro" id="IPR011009">
    <property type="entry name" value="Kinase-like_dom_sf"/>
</dbReference>
<evidence type="ECO:0000256" key="3">
    <source>
        <dbReference type="ARBA" id="ARBA00022741"/>
    </source>
</evidence>
<dbReference type="PANTHER" id="PTHR43671">
    <property type="entry name" value="SERINE/THREONINE-PROTEIN KINASE NEK"/>
    <property type="match status" value="1"/>
</dbReference>
<dbReference type="InterPro" id="IPR000719">
    <property type="entry name" value="Prot_kinase_dom"/>
</dbReference>
<feature type="transmembrane region" description="Helical" evidence="7">
    <location>
        <begin position="306"/>
        <end position="326"/>
    </location>
</feature>
<dbReference type="PANTHER" id="PTHR43671:SF13">
    <property type="entry name" value="SERINE_THREONINE-PROTEIN KINASE NEK2"/>
    <property type="match status" value="1"/>
</dbReference>
<feature type="compositionally biased region" description="Polar residues" evidence="6">
    <location>
        <begin position="339"/>
        <end position="348"/>
    </location>
</feature>
<gene>
    <name evidence="9" type="ORF">JT362_24890</name>
</gene>
<dbReference type="SMART" id="SM00220">
    <property type="entry name" value="S_TKc"/>
    <property type="match status" value="1"/>
</dbReference>
<keyword evidence="2" id="KW-0808">Transferase</keyword>
<feature type="domain" description="Protein kinase" evidence="8">
    <location>
        <begin position="1"/>
        <end position="251"/>
    </location>
</feature>
<sequence>MGVVWKAQDERLGRVVAIKRLLVRYALSDTTAEETRRRAMREARIAARLQHRNAIAMFDVAEHDGDPCLIMEFLPSRSLSAVLAERGTLPPNEVAEIGAQVASALAAAHAVGIVHRDIKPGNILLADNGTVKITDFGISKALDDGTVTTQNGIAGTPAYLAPEIARGEDPSRASDVFSLGSTLYHAVEGRPPFGTNTNPLALLHAVASGNVPPARNAGPLAGTLTSLMRTEPSTRPSMQDAATTLAAIPTLPATPVPTPPVPVAVLPQPTTPAATSVATAPATAALPTAATTPRPARPVRQPQRNLVLVAIAAVLVLAGVVTTILLNNSSGAEDPPDQAGTQPTLTGQPPSDGGEPSTPPSSEESSSPPPANPIVPDAPVTDYSAAGNTVIDYYNNFDNPQARWNLLSSNAKAQFGGLAAFKEYWSQYSSVSSRNAQGVTPNADGSVNVPVDVTYTKGDGSVEEKRHVRVSREGGQLVVDSMAQ</sequence>
<comment type="caution">
    <text evidence="9">The sequence shown here is derived from an EMBL/GenBank/DDBJ whole genome shotgun (WGS) entry which is preliminary data.</text>
</comment>
<dbReference type="Proteomes" id="UP001156441">
    <property type="component" value="Unassembled WGS sequence"/>
</dbReference>
<dbReference type="CDD" id="cd14014">
    <property type="entry name" value="STKc_PknB_like"/>
    <property type="match status" value="1"/>
</dbReference>
<keyword evidence="10" id="KW-1185">Reference proteome</keyword>
<evidence type="ECO:0000256" key="2">
    <source>
        <dbReference type="ARBA" id="ARBA00022679"/>
    </source>
</evidence>
<proteinExistence type="predicted"/>
<evidence type="ECO:0000256" key="7">
    <source>
        <dbReference type="SAM" id="Phobius"/>
    </source>
</evidence>
<keyword evidence="7" id="KW-0812">Transmembrane</keyword>
<keyword evidence="7" id="KW-0472">Membrane</keyword>
<protein>
    <recommendedName>
        <fullName evidence="1">non-specific serine/threonine protein kinase</fullName>
        <ecNumber evidence="1">2.7.11.1</ecNumber>
    </recommendedName>
</protein>
<dbReference type="InterPro" id="IPR050660">
    <property type="entry name" value="NEK_Ser/Thr_kinase"/>
</dbReference>
<feature type="compositionally biased region" description="Low complexity" evidence="6">
    <location>
        <begin position="349"/>
        <end position="366"/>
    </location>
</feature>
<keyword evidence="4 9" id="KW-0418">Kinase</keyword>
<dbReference type="PROSITE" id="PS00108">
    <property type="entry name" value="PROTEIN_KINASE_ST"/>
    <property type="match status" value="1"/>
</dbReference>
<organism evidence="9 10">
    <name type="scientific">Actinophytocola gossypii</name>
    <dbReference type="NCBI Taxonomy" id="2812003"/>
    <lineage>
        <taxon>Bacteria</taxon>
        <taxon>Bacillati</taxon>
        <taxon>Actinomycetota</taxon>
        <taxon>Actinomycetes</taxon>
        <taxon>Pseudonocardiales</taxon>
        <taxon>Pseudonocardiaceae</taxon>
    </lineage>
</organism>
<evidence type="ECO:0000313" key="10">
    <source>
        <dbReference type="Proteomes" id="UP001156441"/>
    </source>
</evidence>
<keyword evidence="5" id="KW-0067">ATP-binding</keyword>
<accession>A0ABT2JER3</accession>
<evidence type="ECO:0000313" key="9">
    <source>
        <dbReference type="EMBL" id="MCT2586362.1"/>
    </source>
</evidence>
<evidence type="ECO:0000259" key="8">
    <source>
        <dbReference type="PROSITE" id="PS50011"/>
    </source>
</evidence>
<evidence type="ECO:0000256" key="5">
    <source>
        <dbReference type="ARBA" id="ARBA00022840"/>
    </source>
</evidence>
<dbReference type="EC" id="2.7.11.1" evidence="1"/>
<dbReference type="Gene3D" id="3.30.200.20">
    <property type="entry name" value="Phosphorylase Kinase, domain 1"/>
    <property type="match status" value="1"/>
</dbReference>
<dbReference type="InterPro" id="IPR008271">
    <property type="entry name" value="Ser/Thr_kinase_AS"/>
</dbReference>
<keyword evidence="9" id="KW-0723">Serine/threonine-protein kinase</keyword>
<dbReference type="PROSITE" id="PS50011">
    <property type="entry name" value="PROTEIN_KINASE_DOM"/>
    <property type="match status" value="1"/>
</dbReference>
<dbReference type="EMBL" id="JAFFZE010000018">
    <property type="protein sequence ID" value="MCT2586362.1"/>
    <property type="molecule type" value="Genomic_DNA"/>
</dbReference>
<name>A0ABT2JER3_9PSEU</name>
<dbReference type="GO" id="GO:0004674">
    <property type="term" value="F:protein serine/threonine kinase activity"/>
    <property type="evidence" value="ECO:0007669"/>
    <property type="project" value="UniProtKB-KW"/>
</dbReference>